<keyword evidence="2" id="KW-1185">Reference proteome</keyword>
<proteinExistence type="predicted"/>
<organism evidence="1 2">
    <name type="scientific">Hyaloscypha hepaticicola</name>
    <dbReference type="NCBI Taxonomy" id="2082293"/>
    <lineage>
        <taxon>Eukaryota</taxon>
        <taxon>Fungi</taxon>
        <taxon>Dikarya</taxon>
        <taxon>Ascomycota</taxon>
        <taxon>Pezizomycotina</taxon>
        <taxon>Leotiomycetes</taxon>
        <taxon>Helotiales</taxon>
        <taxon>Hyaloscyphaceae</taxon>
        <taxon>Hyaloscypha</taxon>
    </lineage>
</organism>
<name>A0A2J6QJA5_9HELO</name>
<dbReference type="OrthoDB" id="5362630at2759"/>
<dbReference type="EMBL" id="KZ613468">
    <property type="protein sequence ID" value="PMD26338.1"/>
    <property type="molecule type" value="Genomic_DNA"/>
</dbReference>
<evidence type="ECO:0008006" key="3">
    <source>
        <dbReference type="Google" id="ProtNLM"/>
    </source>
</evidence>
<dbReference type="STRING" id="1745343.A0A2J6QJA5"/>
<accession>A0A2J6QJA5</accession>
<evidence type="ECO:0000313" key="2">
    <source>
        <dbReference type="Proteomes" id="UP000235672"/>
    </source>
</evidence>
<dbReference type="Proteomes" id="UP000235672">
    <property type="component" value="Unassembled WGS sequence"/>
</dbReference>
<protein>
    <recommendedName>
        <fullName evidence="3">Zn(2)-C6 fungal-type domain-containing protein</fullName>
    </recommendedName>
</protein>
<gene>
    <name evidence="1" type="ORF">NA56DRAFT_685419</name>
</gene>
<sequence length="483" mass="54605">MGSTGQTRQSLCDLTPLDRNKSQYITPELHRGVLETFGLPTTLDPETFPIDLDSLYPLEPQYVSHLFPADSSSFLDSLTYGDMQTPTADSNTGGDMPTQELPTITENILAVWSDIPTIGDKMNWEPDPPPKSNRIRRNFSSFSKDVVRTRHLKACIRCRMQILRIPNPENHGGGECLTCLSIPNRSIFNLPCLRYKLSDSNLSWVAKDPPVDVLVLAQDFHSLSRYIAESSTDYITTFMKAKDSITRAVFSLACGRWGPVTKILVQTSLRLWTVTRLTEGIQSNNNTLVQNLIAGLGAQEAEQMVEDIDTLTCNDVLDKQTQKLILAAGEQLEVLHNQKHSENWLALFIASYVLLHNLEAIIKRERDHARRIRHKLCYTDIGIINGCHISSKIILAYFHFCCRLEGKDPFSDANFFANVTSLTVSERAFMDFLAAELRTKREELVAVSNSHEYDQDFWLIGQLFDKSWEPRTTLETALPQTTC</sequence>
<dbReference type="AlphaFoldDB" id="A0A2J6QJA5"/>
<reference evidence="1 2" key="1">
    <citation type="submission" date="2016-05" db="EMBL/GenBank/DDBJ databases">
        <title>A degradative enzymes factory behind the ericoid mycorrhizal symbiosis.</title>
        <authorList>
            <consortium name="DOE Joint Genome Institute"/>
            <person name="Martino E."/>
            <person name="Morin E."/>
            <person name="Grelet G."/>
            <person name="Kuo A."/>
            <person name="Kohler A."/>
            <person name="Daghino S."/>
            <person name="Barry K."/>
            <person name="Choi C."/>
            <person name="Cichocki N."/>
            <person name="Clum A."/>
            <person name="Copeland A."/>
            <person name="Hainaut M."/>
            <person name="Haridas S."/>
            <person name="Labutti K."/>
            <person name="Lindquist E."/>
            <person name="Lipzen A."/>
            <person name="Khouja H.-R."/>
            <person name="Murat C."/>
            <person name="Ohm R."/>
            <person name="Olson A."/>
            <person name="Spatafora J."/>
            <person name="Veneault-Fourrey C."/>
            <person name="Henrissat B."/>
            <person name="Grigoriev I."/>
            <person name="Martin F."/>
            <person name="Perotto S."/>
        </authorList>
    </citation>
    <scope>NUCLEOTIDE SEQUENCE [LARGE SCALE GENOMIC DNA]</scope>
    <source>
        <strain evidence="1 2">UAMH 7357</strain>
    </source>
</reference>
<evidence type="ECO:0000313" key="1">
    <source>
        <dbReference type="EMBL" id="PMD26338.1"/>
    </source>
</evidence>